<evidence type="ECO:0000313" key="2">
    <source>
        <dbReference type="Proteomes" id="UP001157502"/>
    </source>
</evidence>
<sequence>MVAISHVLIVRSRKTCNEARNKVHHPCPFPPEDDDASVVSDGSLTPTEDLLESSPSSSSEKMFIDQDRLLCTPICSPI</sequence>
<dbReference type="EMBL" id="CM055744">
    <property type="protein sequence ID" value="KAJ7998827.1"/>
    <property type="molecule type" value="Genomic_DNA"/>
</dbReference>
<keyword evidence="2" id="KW-1185">Reference proteome</keyword>
<reference evidence="1" key="1">
    <citation type="submission" date="2021-05" db="EMBL/GenBank/DDBJ databases">
        <authorList>
            <person name="Pan Q."/>
            <person name="Jouanno E."/>
            <person name="Zahm M."/>
            <person name="Klopp C."/>
            <person name="Cabau C."/>
            <person name="Louis A."/>
            <person name="Berthelot C."/>
            <person name="Parey E."/>
            <person name="Roest Crollius H."/>
            <person name="Montfort J."/>
            <person name="Robinson-Rechavi M."/>
            <person name="Bouchez O."/>
            <person name="Lampietro C."/>
            <person name="Lopez Roques C."/>
            <person name="Donnadieu C."/>
            <person name="Postlethwait J."/>
            <person name="Bobe J."/>
            <person name="Dillon D."/>
            <person name="Chandos A."/>
            <person name="von Hippel F."/>
            <person name="Guiguen Y."/>
        </authorList>
    </citation>
    <scope>NUCLEOTIDE SEQUENCE</scope>
    <source>
        <strain evidence="1">YG-Jan2019</strain>
    </source>
</reference>
<organism evidence="1 2">
    <name type="scientific">Dallia pectoralis</name>
    <name type="common">Alaska blackfish</name>
    <dbReference type="NCBI Taxonomy" id="75939"/>
    <lineage>
        <taxon>Eukaryota</taxon>
        <taxon>Metazoa</taxon>
        <taxon>Chordata</taxon>
        <taxon>Craniata</taxon>
        <taxon>Vertebrata</taxon>
        <taxon>Euteleostomi</taxon>
        <taxon>Actinopterygii</taxon>
        <taxon>Neopterygii</taxon>
        <taxon>Teleostei</taxon>
        <taxon>Protacanthopterygii</taxon>
        <taxon>Esociformes</taxon>
        <taxon>Umbridae</taxon>
        <taxon>Dallia</taxon>
    </lineage>
</organism>
<accession>A0ACC2G5H3</accession>
<name>A0ACC2G5H3_DALPE</name>
<comment type="caution">
    <text evidence="1">The sequence shown here is derived from an EMBL/GenBank/DDBJ whole genome shotgun (WGS) entry which is preliminary data.</text>
</comment>
<gene>
    <name evidence="1" type="ORF">DPEC_G00209010</name>
</gene>
<evidence type="ECO:0000313" key="1">
    <source>
        <dbReference type="EMBL" id="KAJ7998827.1"/>
    </source>
</evidence>
<proteinExistence type="predicted"/>
<protein>
    <submittedName>
        <fullName evidence="1">Uncharacterized protein</fullName>
    </submittedName>
</protein>
<dbReference type="Proteomes" id="UP001157502">
    <property type="component" value="Chromosome 17"/>
</dbReference>